<protein>
    <submittedName>
        <fullName evidence="12">Tetratricopeptide repeat protein</fullName>
    </submittedName>
</protein>
<dbReference type="SMART" id="SM00240">
    <property type="entry name" value="FHA"/>
    <property type="match status" value="1"/>
</dbReference>
<evidence type="ECO:0000256" key="10">
    <source>
        <dbReference type="SAM" id="Phobius"/>
    </source>
</evidence>
<evidence type="ECO:0000256" key="8">
    <source>
        <dbReference type="ARBA" id="ARBA00023175"/>
    </source>
</evidence>
<keyword evidence="5" id="KW-0677">Repeat</keyword>
<feature type="domain" description="FHA" evidence="11">
    <location>
        <begin position="41"/>
        <end position="101"/>
    </location>
</feature>
<evidence type="ECO:0000256" key="5">
    <source>
        <dbReference type="ARBA" id="ARBA00022737"/>
    </source>
</evidence>
<accession>A0ABX1LM00</accession>
<dbReference type="SUPFAM" id="SSF49879">
    <property type="entry name" value="SMAD/FHA domain"/>
    <property type="match status" value="1"/>
</dbReference>
<evidence type="ECO:0000313" key="12">
    <source>
        <dbReference type="EMBL" id="NMF57154.1"/>
    </source>
</evidence>
<dbReference type="Proteomes" id="UP000738376">
    <property type="component" value="Unassembled WGS sequence"/>
</dbReference>
<dbReference type="InterPro" id="IPR002151">
    <property type="entry name" value="Kinesin_light"/>
</dbReference>
<evidence type="ECO:0000256" key="2">
    <source>
        <dbReference type="ARBA" id="ARBA00009622"/>
    </source>
</evidence>
<reference evidence="12 13" key="1">
    <citation type="submission" date="2020-03" db="EMBL/GenBank/DDBJ databases">
        <title>Draft Genome Sequence of 2-Methylisoborneol Producing Pseudanabaena yagii Strain GIHE-NHR1 Isolated from North Han River in South Korea.</title>
        <authorList>
            <person name="Jeong J."/>
        </authorList>
    </citation>
    <scope>NUCLEOTIDE SEQUENCE [LARGE SCALE GENOMIC DNA]</scope>
    <source>
        <strain evidence="12 13">GIHE-NHR1</strain>
    </source>
</reference>
<dbReference type="SUPFAM" id="SSF48452">
    <property type="entry name" value="TPR-like"/>
    <property type="match status" value="1"/>
</dbReference>
<keyword evidence="13" id="KW-1185">Reference proteome</keyword>
<dbReference type="InterPro" id="IPR008984">
    <property type="entry name" value="SMAD_FHA_dom_sf"/>
</dbReference>
<sequence length="379" mass="42625">MTDQAMNSKDATVVEGSQFEHSLVIKDPEGVQGILLDDRFYKIGRAPKNDIVLRSQMVSREHATLTGIITDPPLFQLFRLSDGDPEVGKSTNGLQINGERRDHWILMHGDEIVFSSDSSAYYRIEPEPPYVTGKIDIFLDALKKLAKTYIKAKNYKDAAEATLQQILVITERFYGKDHASVADCLLELAIFYYSQNNFTKAEPLFLQVIALRQQALGIEHLDVTSIMLDLAAIYNNQGLYAKAEAILLQVLEIKQKLLGDTHPEIATNMIDLAAVYYPQKRYTEVKNLYEKAIKIYKRSLDNGHPNIIALQKKLANVKRKLRPAWLSWQILIPAFLLLITSGSIAYAVFAPKADLTCVKILPNGKAQAISAEECRKISK</sequence>
<comment type="subcellular location">
    <subcellularLocation>
        <location evidence="1">Cytoplasm</location>
        <location evidence="1">Cytoskeleton</location>
    </subcellularLocation>
</comment>
<dbReference type="InterPro" id="IPR019734">
    <property type="entry name" value="TPR_rpt"/>
</dbReference>
<evidence type="ECO:0000256" key="7">
    <source>
        <dbReference type="ARBA" id="ARBA00023054"/>
    </source>
</evidence>
<dbReference type="Gene3D" id="2.60.200.20">
    <property type="match status" value="1"/>
</dbReference>
<dbReference type="Pfam" id="PF00498">
    <property type="entry name" value="FHA"/>
    <property type="match status" value="1"/>
</dbReference>
<keyword evidence="10" id="KW-0812">Transmembrane</keyword>
<evidence type="ECO:0000256" key="1">
    <source>
        <dbReference type="ARBA" id="ARBA00004245"/>
    </source>
</evidence>
<proteinExistence type="inferred from homology"/>
<keyword evidence="9" id="KW-0206">Cytoskeleton</keyword>
<name>A0ABX1LM00_9CYAN</name>
<dbReference type="RefSeq" id="WP_169362222.1">
    <property type="nucleotide sequence ID" value="NZ_JAAVJL010000001.1"/>
</dbReference>
<keyword evidence="10" id="KW-0472">Membrane</keyword>
<evidence type="ECO:0000256" key="4">
    <source>
        <dbReference type="ARBA" id="ARBA00022701"/>
    </source>
</evidence>
<keyword evidence="7" id="KW-0175">Coiled coil</keyword>
<evidence type="ECO:0000256" key="6">
    <source>
        <dbReference type="ARBA" id="ARBA00022803"/>
    </source>
</evidence>
<keyword evidence="6" id="KW-0802">TPR repeat</keyword>
<comment type="similarity">
    <text evidence="2">Belongs to the kinesin light chain family.</text>
</comment>
<dbReference type="SMART" id="SM00028">
    <property type="entry name" value="TPR"/>
    <property type="match status" value="4"/>
</dbReference>
<dbReference type="PROSITE" id="PS50006">
    <property type="entry name" value="FHA_DOMAIN"/>
    <property type="match status" value="1"/>
</dbReference>
<evidence type="ECO:0000256" key="3">
    <source>
        <dbReference type="ARBA" id="ARBA00022490"/>
    </source>
</evidence>
<dbReference type="PANTHER" id="PTHR45783:SF3">
    <property type="entry name" value="KINESIN LIGHT CHAIN"/>
    <property type="match status" value="1"/>
</dbReference>
<dbReference type="EMBL" id="JAAVJL010000001">
    <property type="protein sequence ID" value="NMF57154.1"/>
    <property type="molecule type" value="Genomic_DNA"/>
</dbReference>
<dbReference type="InterPro" id="IPR011990">
    <property type="entry name" value="TPR-like_helical_dom_sf"/>
</dbReference>
<comment type="caution">
    <text evidence="12">The sequence shown here is derived from an EMBL/GenBank/DDBJ whole genome shotgun (WGS) entry which is preliminary data.</text>
</comment>
<keyword evidence="3" id="KW-0963">Cytoplasm</keyword>
<dbReference type="PANTHER" id="PTHR45783">
    <property type="entry name" value="KINESIN LIGHT CHAIN"/>
    <property type="match status" value="1"/>
</dbReference>
<organism evidence="12 13">
    <name type="scientific">Pseudanabaena yagii GIHE-NHR1</name>
    <dbReference type="NCBI Taxonomy" id="2722753"/>
    <lineage>
        <taxon>Bacteria</taxon>
        <taxon>Bacillati</taxon>
        <taxon>Cyanobacteriota</taxon>
        <taxon>Cyanophyceae</taxon>
        <taxon>Pseudanabaenales</taxon>
        <taxon>Pseudanabaenaceae</taxon>
        <taxon>Pseudanabaena</taxon>
        <taxon>Pseudanabaena yagii</taxon>
    </lineage>
</organism>
<keyword evidence="4" id="KW-0493">Microtubule</keyword>
<dbReference type="Gene3D" id="1.25.40.10">
    <property type="entry name" value="Tetratricopeptide repeat domain"/>
    <property type="match status" value="1"/>
</dbReference>
<dbReference type="Pfam" id="PF13424">
    <property type="entry name" value="TPR_12"/>
    <property type="match status" value="2"/>
</dbReference>
<keyword evidence="10" id="KW-1133">Transmembrane helix</keyword>
<gene>
    <name evidence="12" type="ORF">HC246_03755</name>
</gene>
<feature type="transmembrane region" description="Helical" evidence="10">
    <location>
        <begin position="328"/>
        <end position="349"/>
    </location>
</feature>
<evidence type="ECO:0000256" key="9">
    <source>
        <dbReference type="ARBA" id="ARBA00023212"/>
    </source>
</evidence>
<dbReference type="InterPro" id="IPR000253">
    <property type="entry name" value="FHA_dom"/>
</dbReference>
<evidence type="ECO:0000313" key="13">
    <source>
        <dbReference type="Proteomes" id="UP000738376"/>
    </source>
</evidence>
<keyword evidence="8" id="KW-0505">Motor protein</keyword>
<evidence type="ECO:0000259" key="11">
    <source>
        <dbReference type="PROSITE" id="PS50006"/>
    </source>
</evidence>